<dbReference type="Proteomes" id="UP001186974">
    <property type="component" value="Unassembled WGS sequence"/>
</dbReference>
<accession>A0ACC3D7Q9</accession>
<reference evidence="1" key="1">
    <citation type="submission" date="2024-09" db="EMBL/GenBank/DDBJ databases">
        <title>Black Yeasts Isolated from many extreme environments.</title>
        <authorList>
            <person name="Coleine C."/>
            <person name="Stajich J.E."/>
            <person name="Selbmann L."/>
        </authorList>
    </citation>
    <scope>NUCLEOTIDE SEQUENCE</scope>
    <source>
        <strain evidence="1">CCFEE 5737</strain>
    </source>
</reference>
<evidence type="ECO:0000313" key="2">
    <source>
        <dbReference type="Proteomes" id="UP001186974"/>
    </source>
</evidence>
<evidence type="ECO:0000313" key="1">
    <source>
        <dbReference type="EMBL" id="KAK3063048.1"/>
    </source>
</evidence>
<sequence>TETYRTATKRPTSMTTQTYAPPYSSLSSLVPNLSTTSWGNYYPNASVTATDAADPYGQAAWTAVWDRFSPVNYTTGIYSTTVSPTPIPTSELVLPPPDYFGPTDCYTFPEGFMLGVSGAAAQIEGAVATEGRTPTFPDLIGNSPGLAYDYTTIENYFLYKQDIVRLASMGVKYYSFSIPWTRILPFVLPGTPVNSYGLDHYDNLINFVISQGMTPTVTMLHFDTPMIFYGSSADIALPTVVGYANGGYQNETFEDAFVNYGKILMTHFADRVPIWFTYNEPFAYSFNGKSVDTVIKSHARLYHFYHSTLNGTGRVGLKLSNNFGVPLDPNNSTDLEAAKQFNEFQIGTFANSIMLGIDYPEAFKIREPNYVPLTAEDLAYLNGTADFMGVDPYTSTVITAPPGGIATCVANPNKTTNPLFPFCVVQSETTQLGWDIGYRSQSYVYITPKYFRTYLSYLWNTWKLPILVTEFGFTVFDESPKSLGAQRYDLERSQYYLSFMSEMLRAIWEDGVEVLGAFAWCFADNWEWGDYGQQFGLQAVNRTTQERFYKKSFFDLVEFVNSRLPGQGQGQGQGHGKWGNNGRNWHA</sequence>
<gene>
    <name evidence="1" type="ORF">LTS18_002848</name>
</gene>
<feature type="non-terminal residue" evidence="1">
    <location>
        <position position="1"/>
    </location>
</feature>
<proteinExistence type="predicted"/>
<keyword evidence="2" id="KW-1185">Reference proteome</keyword>
<organism evidence="1 2">
    <name type="scientific">Coniosporium uncinatum</name>
    <dbReference type="NCBI Taxonomy" id="93489"/>
    <lineage>
        <taxon>Eukaryota</taxon>
        <taxon>Fungi</taxon>
        <taxon>Dikarya</taxon>
        <taxon>Ascomycota</taxon>
        <taxon>Pezizomycotina</taxon>
        <taxon>Dothideomycetes</taxon>
        <taxon>Dothideomycetes incertae sedis</taxon>
        <taxon>Coniosporium</taxon>
    </lineage>
</organism>
<protein>
    <submittedName>
        <fullName evidence="1">Uncharacterized protein</fullName>
    </submittedName>
</protein>
<dbReference type="EMBL" id="JAWDJW010007017">
    <property type="protein sequence ID" value="KAK3063048.1"/>
    <property type="molecule type" value="Genomic_DNA"/>
</dbReference>
<name>A0ACC3D7Q9_9PEZI</name>
<comment type="caution">
    <text evidence="1">The sequence shown here is derived from an EMBL/GenBank/DDBJ whole genome shotgun (WGS) entry which is preliminary data.</text>
</comment>